<reference evidence="1 2" key="1">
    <citation type="submission" date="2016-05" db="EMBL/GenBank/DDBJ databases">
        <title>Paenibacillus sp. 1ZS3-15 nov., isolated from the rhizosphere soil.</title>
        <authorList>
            <person name="Zhang X.X."/>
            <person name="Zhang J."/>
        </authorList>
    </citation>
    <scope>NUCLEOTIDE SEQUENCE [LARGE SCALE GENOMIC DNA]</scope>
    <source>
        <strain evidence="1 2">1ZS3-15</strain>
    </source>
</reference>
<name>A0A198AJA9_9BACL</name>
<dbReference type="Proteomes" id="UP000078454">
    <property type="component" value="Unassembled WGS sequence"/>
</dbReference>
<sequence length="200" mass="23706">MGVNFSASFQHSFDYKSIQEFKEELIKGVRFPRIVQFILKVNENNPHLRMEWSLNRQRIIESLNFDPFDPIAIGDEEYIEVSGPGGFDFIFNKYMCDFNSCFRWYSFLKDPELQLELRSICKEIADYFSCDSTIYIGDSYGSLDYVFEGRDMEYYKADLIKRFGEDQARCTLEDLLDKSVKENKSVGYFIDIFNDLKNWE</sequence>
<protein>
    <submittedName>
        <fullName evidence="1">Uncharacterized protein</fullName>
    </submittedName>
</protein>
<accession>A0A198AJA9</accession>
<keyword evidence="2" id="KW-1185">Reference proteome</keyword>
<proteinExistence type="predicted"/>
<dbReference type="OrthoDB" id="2629678at2"/>
<dbReference type="AlphaFoldDB" id="A0A198AJA9"/>
<comment type="caution">
    <text evidence="1">The sequence shown here is derived from an EMBL/GenBank/DDBJ whole genome shotgun (WGS) entry which is preliminary data.</text>
</comment>
<evidence type="ECO:0000313" key="1">
    <source>
        <dbReference type="EMBL" id="OAS21569.1"/>
    </source>
</evidence>
<dbReference type="STRING" id="1850517.A8708_16710"/>
<gene>
    <name evidence="1" type="ORF">A8708_16710</name>
</gene>
<organism evidence="1 2">
    <name type="scientific">Paenibacillus oryzisoli</name>
    <dbReference type="NCBI Taxonomy" id="1850517"/>
    <lineage>
        <taxon>Bacteria</taxon>
        <taxon>Bacillati</taxon>
        <taxon>Bacillota</taxon>
        <taxon>Bacilli</taxon>
        <taxon>Bacillales</taxon>
        <taxon>Paenibacillaceae</taxon>
        <taxon>Paenibacillus</taxon>
    </lineage>
</organism>
<evidence type="ECO:0000313" key="2">
    <source>
        <dbReference type="Proteomes" id="UP000078454"/>
    </source>
</evidence>
<dbReference type="EMBL" id="LYPB01000048">
    <property type="protein sequence ID" value="OAS21569.1"/>
    <property type="molecule type" value="Genomic_DNA"/>
</dbReference>
<dbReference type="RefSeq" id="WP_068662430.1">
    <property type="nucleotide sequence ID" value="NZ_LYPB01000048.1"/>
</dbReference>